<dbReference type="SUPFAM" id="SSF52540">
    <property type="entry name" value="P-loop containing nucleoside triphosphate hydrolases"/>
    <property type="match status" value="1"/>
</dbReference>
<dbReference type="InterPro" id="IPR013317">
    <property type="entry name" value="DnaA_dom"/>
</dbReference>
<dbReference type="Gene3D" id="3.40.50.300">
    <property type="entry name" value="P-loop containing nucleotide triphosphate hydrolases"/>
    <property type="match status" value="1"/>
</dbReference>
<protein>
    <recommendedName>
        <fullName evidence="5">DnaA regulatory inactivator Hda</fullName>
    </recommendedName>
</protein>
<dbReference type="InterPro" id="IPR055199">
    <property type="entry name" value="Hda_lid"/>
</dbReference>
<evidence type="ECO:0000313" key="3">
    <source>
        <dbReference type="EMBL" id="MBA4692705.1"/>
    </source>
</evidence>
<evidence type="ECO:0008006" key="5">
    <source>
        <dbReference type="Google" id="ProtNLM"/>
    </source>
</evidence>
<dbReference type="AlphaFoldDB" id="A0A838Y1L3"/>
<comment type="caution">
    <text evidence="3">The sequence shown here is derived from an EMBL/GenBank/DDBJ whole genome shotgun (WGS) entry which is preliminary data.</text>
</comment>
<feature type="domain" description="Chromosomal replication initiator protein DnaA ATPAse" evidence="1">
    <location>
        <begin position="14"/>
        <end position="142"/>
    </location>
</feature>
<dbReference type="EMBL" id="JACETL010000032">
    <property type="protein sequence ID" value="MBA4692705.1"/>
    <property type="molecule type" value="Genomic_DNA"/>
</dbReference>
<gene>
    <name evidence="3" type="ORF">H2072_03045</name>
</gene>
<dbReference type="Proteomes" id="UP000551848">
    <property type="component" value="Unassembled WGS sequence"/>
</dbReference>
<reference evidence="3 4" key="1">
    <citation type="submission" date="2020-06" db="EMBL/GenBank/DDBJ databases">
        <title>Dysbiosis in marine aquaculture revealed through microbiome analysis: reverse ecology for environmental sustainability.</title>
        <authorList>
            <person name="Haro-Moreno J.M."/>
            <person name="Coutinho F.H."/>
            <person name="Zaragoza-Solas A."/>
            <person name="Picazo A."/>
            <person name="Almagro-Moreno S."/>
            <person name="Lopez-Perez M."/>
        </authorList>
    </citation>
    <scope>NUCLEOTIDE SEQUENCE [LARGE SCALE GENOMIC DNA]</scope>
    <source>
        <strain evidence="3">MCMED-G41</strain>
    </source>
</reference>
<dbReference type="Pfam" id="PF22688">
    <property type="entry name" value="Hda_lid"/>
    <property type="match status" value="1"/>
</dbReference>
<dbReference type="GO" id="GO:0032297">
    <property type="term" value="P:negative regulation of DNA-templated DNA replication initiation"/>
    <property type="evidence" value="ECO:0007669"/>
    <property type="project" value="TreeGrafter"/>
</dbReference>
<sequence>MNNPKQLIFPFQVNQRASFENFFCSSDNRFLLTRLSDFVSSNDAQELIISGEKDVGKSFLIQAICNELGLRDRKFAFIPMNKAINMDIGIFQDLASLDVICIDDLQLILANEDWEKALFNLINECQQSCCSLILSIGDTQPLEEVIKLPDLLSRIKRMEFMILREVQNDQLEQALGFVSKKLDIKIEKAELDFLLKHQTRKFSILVENLLSLDQQAASLKRRITIPLIKETLKL</sequence>
<evidence type="ECO:0000259" key="2">
    <source>
        <dbReference type="Pfam" id="PF22688"/>
    </source>
</evidence>
<name>A0A838Y1L3_9GAMM</name>
<dbReference type="PANTHER" id="PTHR30050">
    <property type="entry name" value="CHROMOSOMAL REPLICATION INITIATOR PROTEIN DNAA"/>
    <property type="match status" value="1"/>
</dbReference>
<evidence type="ECO:0000313" key="4">
    <source>
        <dbReference type="Proteomes" id="UP000551848"/>
    </source>
</evidence>
<dbReference type="GO" id="GO:0006270">
    <property type="term" value="P:DNA replication initiation"/>
    <property type="evidence" value="ECO:0007669"/>
    <property type="project" value="TreeGrafter"/>
</dbReference>
<dbReference type="Gene3D" id="1.10.8.60">
    <property type="match status" value="1"/>
</dbReference>
<dbReference type="PANTHER" id="PTHR30050:SF5">
    <property type="entry name" value="DNAA REGULATORY INACTIVATOR HDA"/>
    <property type="match status" value="1"/>
</dbReference>
<organism evidence="3 4">
    <name type="scientific">SAR86 cluster bacterium</name>
    <dbReference type="NCBI Taxonomy" id="2030880"/>
    <lineage>
        <taxon>Bacteria</taxon>
        <taxon>Pseudomonadati</taxon>
        <taxon>Pseudomonadota</taxon>
        <taxon>Gammaproteobacteria</taxon>
        <taxon>SAR86 cluster</taxon>
    </lineage>
</organism>
<accession>A0A838Y1L3</accession>
<proteinExistence type="predicted"/>
<dbReference type="InterPro" id="IPR027417">
    <property type="entry name" value="P-loop_NTPase"/>
</dbReference>
<dbReference type="Pfam" id="PF00308">
    <property type="entry name" value="Bac_DnaA"/>
    <property type="match status" value="1"/>
</dbReference>
<evidence type="ECO:0000259" key="1">
    <source>
        <dbReference type="Pfam" id="PF00308"/>
    </source>
</evidence>
<feature type="domain" description="Hda lid" evidence="2">
    <location>
        <begin position="172"/>
        <end position="232"/>
    </location>
</feature>